<dbReference type="InterPro" id="IPR052462">
    <property type="entry name" value="SLIRP/GR-RBP-like"/>
</dbReference>
<evidence type="ECO:0000256" key="1">
    <source>
        <dbReference type="ARBA" id="ARBA00022884"/>
    </source>
</evidence>
<accession>A0ABQ8FD82</accession>
<dbReference type="Pfam" id="PF00076">
    <property type="entry name" value="RRM_1"/>
    <property type="match status" value="1"/>
</dbReference>
<gene>
    <name evidence="5" type="ORF">BASA50_005281</name>
</gene>
<dbReference type="InterPro" id="IPR000504">
    <property type="entry name" value="RRM_dom"/>
</dbReference>
<proteinExistence type="predicted"/>
<keyword evidence="6" id="KW-1185">Reference proteome</keyword>
<reference evidence="5 6" key="1">
    <citation type="submission" date="2021-02" db="EMBL/GenBank/DDBJ databases">
        <title>Variation within the Batrachochytrium salamandrivorans European outbreak.</title>
        <authorList>
            <person name="Kelly M."/>
            <person name="Pasmans F."/>
            <person name="Shea T.P."/>
            <person name="Munoz J.F."/>
            <person name="Carranza S."/>
            <person name="Cuomo C.A."/>
            <person name="Martel A."/>
        </authorList>
    </citation>
    <scope>NUCLEOTIDE SEQUENCE [LARGE SCALE GENOMIC DNA]</scope>
    <source>
        <strain evidence="5 6">AMFP18/2</strain>
    </source>
</reference>
<dbReference type="PROSITE" id="PS50102">
    <property type="entry name" value="RRM"/>
    <property type="match status" value="1"/>
</dbReference>
<feature type="region of interest" description="Disordered" evidence="3">
    <location>
        <begin position="75"/>
        <end position="190"/>
    </location>
</feature>
<dbReference type="PANTHER" id="PTHR48027">
    <property type="entry name" value="HETEROGENEOUS NUCLEAR RIBONUCLEOPROTEIN 87F-RELATED"/>
    <property type="match status" value="1"/>
</dbReference>
<name>A0ABQ8FD82_9FUNG</name>
<keyword evidence="1 2" id="KW-0694">RNA-binding</keyword>
<dbReference type="Proteomes" id="UP001648503">
    <property type="component" value="Unassembled WGS sequence"/>
</dbReference>
<dbReference type="InterPro" id="IPR048289">
    <property type="entry name" value="RRM2_NsCP33-like"/>
</dbReference>
<evidence type="ECO:0000256" key="3">
    <source>
        <dbReference type="SAM" id="MobiDB-lite"/>
    </source>
</evidence>
<feature type="compositionally biased region" description="Basic and acidic residues" evidence="3">
    <location>
        <begin position="125"/>
        <end position="190"/>
    </location>
</feature>
<feature type="compositionally biased region" description="Gly residues" evidence="3">
    <location>
        <begin position="86"/>
        <end position="106"/>
    </location>
</feature>
<dbReference type="EMBL" id="JAFCIX010000242">
    <property type="protein sequence ID" value="KAH6596240.1"/>
    <property type="molecule type" value="Genomic_DNA"/>
</dbReference>
<evidence type="ECO:0000256" key="2">
    <source>
        <dbReference type="PROSITE-ProRule" id="PRU00176"/>
    </source>
</evidence>
<dbReference type="Gene3D" id="3.30.70.330">
    <property type="match status" value="1"/>
</dbReference>
<dbReference type="InterPro" id="IPR035979">
    <property type="entry name" value="RBD_domain_sf"/>
</dbReference>
<dbReference type="CDD" id="cd21608">
    <property type="entry name" value="RRM2_NsCP33_like"/>
    <property type="match status" value="1"/>
</dbReference>
<dbReference type="InterPro" id="IPR012677">
    <property type="entry name" value="Nucleotide-bd_a/b_plait_sf"/>
</dbReference>
<evidence type="ECO:0000313" key="6">
    <source>
        <dbReference type="Proteomes" id="UP001648503"/>
    </source>
</evidence>
<organism evidence="5 6">
    <name type="scientific">Batrachochytrium salamandrivorans</name>
    <dbReference type="NCBI Taxonomy" id="1357716"/>
    <lineage>
        <taxon>Eukaryota</taxon>
        <taxon>Fungi</taxon>
        <taxon>Fungi incertae sedis</taxon>
        <taxon>Chytridiomycota</taxon>
        <taxon>Chytridiomycota incertae sedis</taxon>
        <taxon>Chytridiomycetes</taxon>
        <taxon>Rhizophydiales</taxon>
        <taxon>Rhizophydiales incertae sedis</taxon>
        <taxon>Batrachochytrium</taxon>
    </lineage>
</organism>
<sequence>MSAKVYVGGLSWDTTDSSLRSRFEEFGEVVSAVVIMDRETGRSKGFGFVEYSDPKGANGAVEGLRDQELDGRTIRVDIANARPPRDGGGGGGFRGGDRPYGGGGGDRGGRREYGGGGERSAYRGGGERREYGGDRGGDRREYGGDRGGDRRDYGDRKSYNKPYDRPSGDRAAGERPSGDRAAGERKNYDN</sequence>
<dbReference type="SUPFAM" id="SSF54928">
    <property type="entry name" value="RNA-binding domain, RBD"/>
    <property type="match status" value="1"/>
</dbReference>
<protein>
    <recommendedName>
        <fullName evidence="4">RRM domain-containing protein</fullName>
    </recommendedName>
</protein>
<dbReference type="SMART" id="SM00360">
    <property type="entry name" value="RRM"/>
    <property type="match status" value="1"/>
</dbReference>
<evidence type="ECO:0000259" key="4">
    <source>
        <dbReference type="PROSITE" id="PS50102"/>
    </source>
</evidence>
<comment type="caution">
    <text evidence="5">The sequence shown here is derived from an EMBL/GenBank/DDBJ whole genome shotgun (WGS) entry which is preliminary data.</text>
</comment>
<feature type="domain" description="RRM" evidence="4">
    <location>
        <begin position="3"/>
        <end position="81"/>
    </location>
</feature>
<evidence type="ECO:0000313" key="5">
    <source>
        <dbReference type="EMBL" id="KAH6596240.1"/>
    </source>
</evidence>